<comment type="catalytic activity">
    <reaction evidence="9">
        <text>S-methyl-5'-thioadenosine + phosphate = 5-(methylsulfanyl)-alpha-D-ribose 1-phosphate + adenine</text>
        <dbReference type="Rhea" id="RHEA:11852"/>
        <dbReference type="ChEBI" id="CHEBI:16708"/>
        <dbReference type="ChEBI" id="CHEBI:17509"/>
        <dbReference type="ChEBI" id="CHEBI:43474"/>
        <dbReference type="ChEBI" id="CHEBI:58533"/>
        <dbReference type="EC" id="2.4.2.28"/>
    </reaction>
    <physiologicalReaction direction="left-to-right" evidence="9">
        <dbReference type="Rhea" id="RHEA:11853"/>
    </physiologicalReaction>
</comment>
<dbReference type="Pfam" id="PF02578">
    <property type="entry name" value="Cu-oxidase_4"/>
    <property type="match status" value="1"/>
</dbReference>
<dbReference type="NCBIfam" id="TIGR00726">
    <property type="entry name" value="peptidoglycan editing factor PgeF"/>
    <property type="match status" value="1"/>
</dbReference>
<evidence type="ECO:0000256" key="6">
    <source>
        <dbReference type="ARBA" id="ARBA00022833"/>
    </source>
</evidence>
<keyword evidence="6" id="KW-0862">Zinc</keyword>
<dbReference type="InterPro" id="IPR011324">
    <property type="entry name" value="Cytotoxic_necrot_fac-like_cat"/>
</dbReference>
<proteinExistence type="inferred from homology"/>
<evidence type="ECO:0000256" key="3">
    <source>
        <dbReference type="ARBA" id="ARBA00022679"/>
    </source>
</evidence>
<sequence length="206" mass="24145">MKKKLIKGFTDRNFSSIDKIKTKFPESAYLKQIHGKEIIYADRIGYIGEADGLYTDKVNLLLTVRVADCNAIYLWDDNINYIMILHSGWKGTVKKILLEGLKIFSKKGIDEKNLNVEISPSARKCCYEVSRDFYTKYKKRSHLFFEKRKNKFYLDLAVSNRKIAEENGISSIKIHDKCTICNENYFSYRRDNTSKRHLAYIGIRKE</sequence>
<accession>A0A5D0MKE5</accession>
<dbReference type="PANTHER" id="PTHR30616">
    <property type="entry name" value="UNCHARACTERIZED PROTEIN YFIH"/>
    <property type="match status" value="1"/>
</dbReference>
<protein>
    <recommendedName>
        <fullName evidence="10">Purine nucleoside phosphorylase</fullName>
    </recommendedName>
</protein>
<evidence type="ECO:0000256" key="2">
    <source>
        <dbReference type="ARBA" id="ARBA00007353"/>
    </source>
</evidence>
<keyword evidence="12" id="KW-1185">Reference proteome</keyword>
<evidence type="ECO:0000313" key="11">
    <source>
        <dbReference type="EMBL" id="TYB32011.1"/>
    </source>
</evidence>
<comment type="catalytic activity">
    <reaction evidence="8">
        <text>adenosine + phosphate = alpha-D-ribose 1-phosphate + adenine</text>
        <dbReference type="Rhea" id="RHEA:27642"/>
        <dbReference type="ChEBI" id="CHEBI:16335"/>
        <dbReference type="ChEBI" id="CHEBI:16708"/>
        <dbReference type="ChEBI" id="CHEBI:43474"/>
        <dbReference type="ChEBI" id="CHEBI:57720"/>
        <dbReference type="EC" id="2.4.2.1"/>
    </reaction>
    <physiologicalReaction direction="left-to-right" evidence="8">
        <dbReference type="Rhea" id="RHEA:27643"/>
    </physiologicalReaction>
</comment>
<evidence type="ECO:0000256" key="5">
    <source>
        <dbReference type="ARBA" id="ARBA00022801"/>
    </source>
</evidence>
<dbReference type="GO" id="GO:0005507">
    <property type="term" value="F:copper ion binding"/>
    <property type="evidence" value="ECO:0007669"/>
    <property type="project" value="TreeGrafter"/>
</dbReference>
<dbReference type="InterPro" id="IPR038371">
    <property type="entry name" value="Cu_polyphenol_OxRdtase_sf"/>
</dbReference>
<evidence type="ECO:0000256" key="4">
    <source>
        <dbReference type="ARBA" id="ARBA00022723"/>
    </source>
</evidence>
<dbReference type="CDD" id="cd16833">
    <property type="entry name" value="YfiH"/>
    <property type="match status" value="1"/>
</dbReference>
<comment type="similarity">
    <text evidence="2 10">Belongs to the purine nucleoside phosphorylase YfiH/LACC1 family.</text>
</comment>
<comment type="catalytic activity">
    <reaction evidence="1">
        <text>inosine + phosphate = alpha-D-ribose 1-phosphate + hypoxanthine</text>
        <dbReference type="Rhea" id="RHEA:27646"/>
        <dbReference type="ChEBI" id="CHEBI:17368"/>
        <dbReference type="ChEBI" id="CHEBI:17596"/>
        <dbReference type="ChEBI" id="CHEBI:43474"/>
        <dbReference type="ChEBI" id="CHEBI:57720"/>
        <dbReference type="EC" id="2.4.2.1"/>
    </reaction>
    <physiologicalReaction direction="left-to-right" evidence="1">
        <dbReference type="Rhea" id="RHEA:27647"/>
    </physiologicalReaction>
</comment>
<dbReference type="InterPro" id="IPR003730">
    <property type="entry name" value="Cu_polyphenol_OxRdtase"/>
</dbReference>
<dbReference type="EMBL" id="VSIX01000012">
    <property type="protein sequence ID" value="TYB32011.1"/>
    <property type="molecule type" value="Genomic_DNA"/>
</dbReference>
<organism evidence="11 12">
    <name type="scientific">Candidatus Mcinerneyibacterium aminivorans</name>
    <dbReference type="NCBI Taxonomy" id="2703815"/>
    <lineage>
        <taxon>Bacteria</taxon>
        <taxon>Candidatus Macinerneyibacteriota</taxon>
        <taxon>Candidatus Mcinerneyibacteria</taxon>
        <taxon>Candidatus Mcinerneyibacteriales</taxon>
        <taxon>Candidatus Mcinerneyibacteriaceae</taxon>
        <taxon>Candidatus Mcinerneyibacterium</taxon>
    </lineage>
</organism>
<dbReference type="Proteomes" id="UP000324143">
    <property type="component" value="Unassembled WGS sequence"/>
</dbReference>
<evidence type="ECO:0000256" key="7">
    <source>
        <dbReference type="ARBA" id="ARBA00047989"/>
    </source>
</evidence>
<dbReference type="AlphaFoldDB" id="A0A5D0MKE5"/>
<keyword evidence="4" id="KW-0479">Metal-binding</keyword>
<evidence type="ECO:0000313" key="12">
    <source>
        <dbReference type="Proteomes" id="UP000324143"/>
    </source>
</evidence>
<dbReference type="GO" id="GO:0016787">
    <property type="term" value="F:hydrolase activity"/>
    <property type="evidence" value="ECO:0007669"/>
    <property type="project" value="UniProtKB-KW"/>
</dbReference>
<keyword evidence="5" id="KW-0378">Hydrolase</keyword>
<dbReference type="Gene3D" id="3.60.140.10">
    <property type="entry name" value="CNF1/YfiH-like putative cysteine hydrolases"/>
    <property type="match status" value="1"/>
</dbReference>
<reference evidence="11" key="1">
    <citation type="submission" date="2019-08" db="EMBL/GenBank/DDBJ databases">
        <title>Genomic characterization of a novel candidate phylum (ARYD3) from a high temperature, high salinity tertiary oil reservoir in north central Oklahoma, USA.</title>
        <authorList>
            <person name="Youssef N.H."/>
            <person name="Yadav A."/>
            <person name="Elshahed M.S."/>
        </authorList>
    </citation>
    <scope>NUCLEOTIDE SEQUENCE [LARGE SCALE GENOMIC DNA]</scope>
    <source>
        <strain evidence="11">ARYD3</strain>
    </source>
</reference>
<dbReference type="SUPFAM" id="SSF64438">
    <property type="entry name" value="CNF1/YfiH-like putative cysteine hydrolases"/>
    <property type="match status" value="1"/>
</dbReference>
<comment type="caution">
    <text evidence="11">The sequence shown here is derived from an EMBL/GenBank/DDBJ whole genome shotgun (WGS) entry which is preliminary data.</text>
</comment>
<evidence type="ECO:0000256" key="8">
    <source>
        <dbReference type="ARBA" id="ARBA00048968"/>
    </source>
</evidence>
<evidence type="ECO:0000256" key="1">
    <source>
        <dbReference type="ARBA" id="ARBA00000553"/>
    </source>
</evidence>
<gene>
    <name evidence="11" type="primary">pgeF</name>
    <name evidence="11" type="ORF">FXF47_01340</name>
</gene>
<keyword evidence="3" id="KW-0808">Transferase</keyword>
<dbReference type="GO" id="GO:0017061">
    <property type="term" value="F:S-methyl-5-thioadenosine phosphorylase activity"/>
    <property type="evidence" value="ECO:0007669"/>
    <property type="project" value="UniProtKB-EC"/>
</dbReference>
<comment type="catalytic activity">
    <reaction evidence="7">
        <text>adenosine + H2O + H(+) = inosine + NH4(+)</text>
        <dbReference type="Rhea" id="RHEA:24408"/>
        <dbReference type="ChEBI" id="CHEBI:15377"/>
        <dbReference type="ChEBI" id="CHEBI:15378"/>
        <dbReference type="ChEBI" id="CHEBI:16335"/>
        <dbReference type="ChEBI" id="CHEBI:17596"/>
        <dbReference type="ChEBI" id="CHEBI:28938"/>
        <dbReference type="EC" id="3.5.4.4"/>
    </reaction>
    <physiologicalReaction direction="left-to-right" evidence="7">
        <dbReference type="Rhea" id="RHEA:24409"/>
    </physiologicalReaction>
</comment>
<evidence type="ECO:0000256" key="10">
    <source>
        <dbReference type="RuleBase" id="RU361274"/>
    </source>
</evidence>
<evidence type="ECO:0000256" key="9">
    <source>
        <dbReference type="ARBA" id="ARBA00049893"/>
    </source>
</evidence>
<dbReference type="PANTHER" id="PTHR30616:SF2">
    <property type="entry name" value="PURINE NUCLEOSIDE PHOSPHORYLASE LACC1"/>
    <property type="match status" value="1"/>
</dbReference>
<name>A0A5D0MKE5_9BACT</name>